<protein>
    <submittedName>
        <fullName evidence="3">Uncharacterized protein</fullName>
    </submittedName>
</protein>
<keyword evidence="2" id="KW-0812">Transmembrane</keyword>
<dbReference type="InterPro" id="IPR012338">
    <property type="entry name" value="Beta-lactam/transpept-like"/>
</dbReference>
<dbReference type="AlphaFoldDB" id="A0A1E1IR46"/>
<evidence type="ECO:0000256" key="2">
    <source>
        <dbReference type="SAM" id="Phobius"/>
    </source>
</evidence>
<feature type="transmembrane region" description="Helical" evidence="2">
    <location>
        <begin position="30"/>
        <end position="52"/>
    </location>
</feature>
<keyword evidence="2" id="KW-0472">Membrane</keyword>
<name>A0A1E1IR46_LEIGU</name>
<evidence type="ECO:0000256" key="1">
    <source>
        <dbReference type="SAM" id="MobiDB-lite"/>
    </source>
</evidence>
<feature type="transmembrane region" description="Helical" evidence="2">
    <location>
        <begin position="524"/>
        <end position="547"/>
    </location>
</feature>
<proteinExistence type="predicted"/>
<dbReference type="EMBL" id="CALQ01000356">
    <property type="protein sequence ID" value="CCM13736.1"/>
    <property type="molecule type" value="Genomic_DNA"/>
</dbReference>
<organism evidence="3">
    <name type="scientific">Leishmania guyanensis</name>
    <dbReference type="NCBI Taxonomy" id="5670"/>
    <lineage>
        <taxon>Eukaryota</taxon>
        <taxon>Discoba</taxon>
        <taxon>Euglenozoa</taxon>
        <taxon>Kinetoplastea</taxon>
        <taxon>Metakinetoplastina</taxon>
        <taxon>Trypanosomatida</taxon>
        <taxon>Trypanosomatidae</taxon>
        <taxon>Leishmaniinae</taxon>
        <taxon>Leishmania</taxon>
        <taxon>Leishmania guyanensis species complex</taxon>
    </lineage>
</organism>
<dbReference type="SUPFAM" id="SSF56601">
    <property type="entry name" value="beta-lactamase/transpeptidase-like"/>
    <property type="match status" value="1"/>
</dbReference>
<keyword evidence="2" id="KW-1133">Transmembrane helix</keyword>
<feature type="region of interest" description="Disordered" evidence="1">
    <location>
        <begin position="572"/>
        <end position="698"/>
    </location>
</feature>
<reference evidence="3" key="1">
    <citation type="submission" date="2012-08" db="EMBL/GenBank/DDBJ databases">
        <title>Comparative genomics of metastatic and non-metastatic Leishmania guyanensis provides insights into polygenic factors involved in Leishmania RNA virus infection.</title>
        <authorList>
            <person name="Smith D."/>
            <person name="Hertz-Fowler C."/>
            <person name="Martin R."/>
            <person name="Dickens N."/>
            <person name="Fasel N."/>
            <person name="Falquet L."/>
            <person name="Beverley S."/>
            <person name="Zangger H."/>
            <person name="Calderon-Copete S."/>
            <person name="Mottram J."/>
            <person name="Xenarios I."/>
        </authorList>
    </citation>
    <scope>NUCLEOTIDE SEQUENCE</scope>
    <source>
        <strain evidence="3">MHOM/BR/75/M4147/SSU:IR2SAT-LUC</strain>
    </source>
</reference>
<accession>A0A1E1IR46</accession>
<dbReference type="Gene3D" id="3.40.710.10">
    <property type="entry name" value="DD-peptidase/beta-lactamase superfamily"/>
    <property type="match status" value="1"/>
</dbReference>
<evidence type="ECO:0000313" key="3">
    <source>
        <dbReference type="EMBL" id="CCM13736.1"/>
    </source>
</evidence>
<feature type="compositionally biased region" description="Polar residues" evidence="1">
    <location>
        <begin position="572"/>
        <end position="581"/>
    </location>
</feature>
<gene>
    <name evidence="3" type="primary">LgM4147LRVhigh.12.00430.00230</name>
    <name evidence="3" type="ORF">BN36_1212470</name>
</gene>
<sequence length="698" mass="73125">MVFLGHCAGHVAHVCLLGITRRLWRRLPRLPMCAVLLALLLLCSTTALVAAITTITPLLNITPTDKANPDDYYKLLVAQDATIVAGSTTALSSDGIAYPRLNIVKGLRSIFNNSRVPTPLSTSTLTDTPLKTFPADALSELLVVMALLYLDSTSALPFALHAPIPSTYLPTSYAGGPTLVNPSFPNVPITLNMLLLHVSSITETSLDLGTAAGPSGTAPSLSTFVSSLLSATGAPLFSASQPGLSSSYTHSHANVAIVAYIVEQVLAKSTNHSTLSGIGEFLFGVVLPPLQLSCSFLLSRDGHVIGTPDPFPNSCTRHVLNYVARQALNRSGSGSGSLESYPIQALYFSDHTLFTTSADMAKLTTELLVPGGVYHATIGALMLQNVVAITAPTMSYTEGRAAGLFLFSANSLCVTMYAAISYSGSAPYCHYSSSTVSDSAPPFGLVASGGMNDELAILCVPVVSNKKIFCSIAELSFSDAGCRRTNVATAGSRAVGLAMVSLARLTSEPMPASVAPRSPPKTQAVSGGFVVIGVVATLVVVIVASYLTDYFIQPPPPVKTIAPISKGQINLRSGTALNNPNGDRGAVDGSDRPVSGEFPMAFHENGGNDGGEELYSGADDEVPYLMHSGGPARGGSSLCRHRPLQRRYRDSSEVNSPNGGSDSSGDDCWGDSQDGTDRFPTGSQRPNPNGILRFDAYT</sequence>